<protein>
    <recommendedName>
        <fullName evidence="4">RNase H type-1 domain-containing protein</fullName>
    </recommendedName>
</protein>
<proteinExistence type="predicted"/>
<name>A0A4Y2GHJ0_ARAVE</name>
<evidence type="ECO:0008006" key="4">
    <source>
        <dbReference type="Google" id="ProtNLM"/>
    </source>
</evidence>
<reference evidence="2 3" key="1">
    <citation type="journal article" date="2019" name="Sci. Rep.">
        <title>Orb-weaving spider Araneus ventricosus genome elucidates the spidroin gene catalogue.</title>
        <authorList>
            <person name="Kono N."/>
            <person name="Nakamura H."/>
            <person name="Ohtoshi R."/>
            <person name="Moran D.A.P."/>
            <person name="Shinohara A."/>
            <person name="Yoshida Y."/>
            <person name="Fujiwara M."/>
            <person name="Mori M."/>
            <person name="Tomita M."/>
            <person name="Arakawa K."/>
        </authorList>
    </citation>
    <scope>NUCLEOTIDE SEQUENCE [LARGE SCALE GENOMIC DNA]</scope>
</reference>
<comment type="caution">
    <text evidence="2">The sequence shown here is derived from an EMBL/GenBank/DDBJ whole genome shotgun (WGS) entry which is preliminary data.</text>
</comment>
<evidence type="ECO:0000256" key="1">
    <source>
        <dbReference type="SAM" id="MobiDB-lite"/>
    </source>
</evidence>
<gene>
    <name evidence="2" type="ORF">AVEN_170991_1</name>
</gene>
<dbReference type="InterPro" id="IPR036397">
    <property type="entry name" value="RNaseH_sf"/>
</dbReference>
<feature type="region of interest" description="Disordered" evidence="1">
    <location>
        <begin position="1"/>
        <end position="20"/>
    </location>
</feature>
<keyword evidence="3" id="KW-1185">Reference proteome</keyword>
<dbReference type="AlphaFoldDB" id="A0A4Y2GHJ0"/>
<dbReference type="Proteomes" id="UP000499080">
    <property type="component" value="Unassembled WGS sequence"/>
</dbReference>
<dbReference type="InterPro" id="IPR012337">
    <property type="entry name" value="RNaseH-like_sf"/>
</dbReference>
<evidence type="ECO:0000313" key="2">
    <source>
        <dbReference type="EMBL" id="GBM52205.1"/>
    </source>
</evidence>
<sequence>MPDQVSSSDRGSKLRGPSQNRPRVASKLVVNITKLTIFDLDLVTRWLQAGTSVFTSEIIAIQLALDFIEQTGFKKGIVYFESWSLLEALPNTAQDHPFIRDNQRRNSNFGRKGYDHLFSWIPAHVGNELADAAAKSNTEFHTHPLPYDDIRMSLRKWFLQNWQRKWDMEMGNKLYSVKPLLAQWKATLSRRYDIIIT</sequence>
<evidence type="ECO:0000313" key="3">
    <source>
        <dbReference type="Proteomes" id="UP000499080"/>
    </source>
</evidence>
<dbReference type="EMBL" id="BGPR01001369">
    <property type="protein sequence ID" value="GBM52205.1"/>
    <property type="molecule type" value="Genomic_DNA"/>
</dbReference>
<organism evidence="2 3">
    <name type="scientific">Araneus ventricosus</name>
    <name type="common">Orbweaver spider</name>
    <name type="synonym">Epeira ventricosa</name>
    <dbReference type="NCBI Taxonomy" id="182803"/>
    <lineage>
        <taxon>Eukaryota</taxon>
        <taxon>Metazoa</taxon>
        <taxon>Ecdysozoa</taxon>
        <taxon>Arthropoda</taxon>
        <taxon>Chelicerata</taxon>
        <taxon>Arachnida</taxon>
        <taxon>Araneae</taxon>
        <taxon>Araneomorphae</taxon>
        <taxon>Entelegynae</taxon>
        <taxon>Araneoidea</taxon>
        <taxon>Araneidae</taxon>
        <taxon>Araneus</taxon>
    </lineage>
</organism>
<dbReference type="GO" id="GO:0003676">
    <property type="term" value="F:nucleic acid binding"/>
    <property type="evidence" value="ECO:0007669"/>
    <property type="project" value="InterPro"/>
</dbReference>
<accession>A0A4Y2GHJ0</accession>
<dbReference type="SUPFAM" id="SSF53098">
    <property type="entry name" value="Ribonuclease H-like"/>
    <property type="match status" value="1"/>
</dbReference>
<dbReference type="OrthoDB" id="8054392at2759"/>
<dbReference type="Gene3D" id="3.30.420.10">
    <property type="entry name" value="Ribonuclease H-like superfamily/Ribonuclease H"/>
    <property type="match status" value="1"/>
</dbReference>